<name>A0A0D2GCG7_9EURO</name>
<dbReference type="RefSeq" id="XP_013282186.1">
    <property type="nucleotide sequence ID" value="XM_013426732.1"/>
</dbReference>
<dbReference type="PANTHER" id="PTHR47256:SF10">
    <property type="entry name" value="ZN(II)2CYS6 TRANSCRIPTION FACTOR (EUROFUNG)"/>
    <property type="match status" value="1"/>
</dbReference>
<evidence type="ECO:0000313" key="7">
    <source>
        <dbReference type="Proteomes" id="UP000053029"/>
    </source>
</evidence>
<dbReference type="CDD" id="cd00067">
    <property type="entry name" value="GAL4"/>
    <property type="match status" value="1"/>
</dbReference>
<gene>
    <name evidence="6" type="ORF">Z517_08213</name>
</gene>
<accession>A0A0D2GCG7</accession>
<dbReference type="AlphaFoldDB" id="A0A0D2GCG7"/>
<dbReference type="STRING" id="1442368.A0A0D2GCG7"/>
<dbReference type="InterPro" id="IPR036864">
    <property type="entry name" value="Zn2-C6_fun-type_DNA-bd_sf"/>
</dbReference>
<dbReference type="InterPro" id="IPR053187">
    <property type="entry name" value="Notoamide_regulator"/>
</dbReference>
<organism evidence="6 7">
    <name type="scientific">Fonsecaea pedrosoi CBS 271.37</name>
    <dbReference type="NCBI Taxonomy" id="1442368"/>
    <lineage>
        <taxon>Eukaryota</taxon>
        <taxon>Fungi</taxon>
        <taxon>Dikarya</taxon>
        <taxon>Ascomycota</taxon>
        <taxon>Pezizomycotina</taxon>
        <taxon>Eurotiomycetes</taxon>
        <taxon>Chaetothyriomycetidae</taxon>
        <taxon>Chaetothyriales</taxon>
        <taxon>Herpotrichiellaceae</taxon>
        <taxon>Fonsecaea</taxon>
    </lineage>
</organism>
<evidence type="ECO:0000256" key="2">
    <source>
        <dbReference type="ARBA" id="ARBA00023125"/>
    </source>
</evidence>
<dbReference type="PANTHER" id="PTHR47256">
    <property type="entry name" value="ZN(II)2CYS6 TRANSCRIPTION FACTOR (EUROFUNG)-RELATED"/>
    <property type="match status" value="1"/>
</dbReference>
<protein>
    <recommendedName>
        <fullName evidence="8">Zn(2)-C6 fungal-type domain-containing protein</fullName>
    </recommendedName>
</protein>
<keyword evidence="3" id="KW-0804">Transcription</keyword>
<evidence type="ECO:0008006" key="8">
    <source>
        <dbReference type="Google" id="ProtNLM"/>
    </source>
</evidence>
<evidence type="ECO:0000313" key="6">
    <source>
        <dbReference type="EMBL" id="KIW78378.1"/>
    </source>
</evidence>
<dbReference type="GO" id="GO:0003677">
    <property type="term" value="F:DNA binding"/>
    <property type="evidence" value="ECO:0007669"/>
    <property type="project" value="UniProtKB-KW"/>
</dbReference>
<dbReference type="VEuPathDB" id="FungiDB:Z517_08213"/>
<keyword evidence="2" id="KW-0238">DNA-binding</keyword>
<dbReference type="OrthoDB" id="4356994at2759"/>
<evidence type="ECO:0000256" key="4">
    <source>
        <dbReference type="ARBA" id="ARBA00023242"/>
    </source>
</evidence>
<evidence type="ECO:0000256" key="3">
    <source>
        <dbReference type="ARBA" id="ARBA00023163"/>
    </source>
</evidence>
<evidence type="ECO:0000256" key="1">
    <source>
        <dbReference type="ARBA" id="ARBA00023015"/>
    </source>
</evidence>
<feature type="region of interest" description="Disordered" evidence="5">
    <location>
        <begin position="1"/>
        <end position="29"/>
    </location>
</feature>
<dbReference type="Proteomes" id="UP000053029">
    <property type="component" value="Unassembled WGS sequence"/>
</dbReference>
<dbReference type="GeneID" id="25307703"/>
<feature type="region of interest" description="Disordered" evidence="5">
    <location>
        <begin position="173"/>
        <end position="215"/>
    </location>
</feature>
<dbReference type="EMBL" id="KN846973">
    <property type="protein sequence ID" value="KIW78378.1"/>
    <property type="molecule type" value="Genomic_DNA"/>
</dbReference>
<dbReference type="HOGENOM" id="CLU_120557_0_0_1"/>
<keyword evidence="7" id="KW-1185">Reference proteome</keyword>
<evidence type="ECO:0000256" key="5">
    <source>
        <dbReference type="SAM" id="MobiDB-lite"/>
    </source>
</evidence>
<sequence>MSQMLAPRPPPGGEPPQEPPSSQRGRKISTACGACKQRKTKVSSALGAFTSCASNTKQCSGGNPCEACATRKSLCVYDATSDQRRKIANHRTAQELADKQLALERHQQLLGGIIATVRAGGFNATEDLLRVIRSGVELSQLAAHVRNECRANIAIQQAFEQIDFVIDGGTELPSPAQMQVLPSEDSRGSEEQSDTSSVRFPSGDQPNMDRLRPPR</sequence>
<reference evidence="6 7" key="1">
    <citation type="submission" date="2015-01" db="EMBL/GenBank/DDBJ databases">
        <title>The Genome Sequence of Fonsecaea pedrosoi CBS 271.37.</title>
        <authorList>
            <consortium name="The Broad Institute Genomics Platform"/>
            <person name="Cuomo C."/>
            <person name="de Hoog S."/>
            <person name="Gorbushina A."/>
            <person name="Stielow B."/>
            <person name="Teixiera M."/>
            <person name="Abouelleil A."/>
            <person name="Chapman S.B."/>
            <person name="Priest M."/>
            <person name="Young S.K."/>
            <person name="Wortman J."/>
            <person name="Nusbaum C."/>
            <person name="Birren B."/>
        </authorList>
    </citation>
    <scope>NUCLEOTIDE SEQUENCE [LARGE SCALE GENOMIC DNA]</scope>
    <source>
        <strain evidence="6 7">CBS 271.37</strain>
    </source>
</reference>
<keyword evidence="4" id="KW-0539">Nucleus</keyword>
<proteinExistence type="predicted"/>
<dbReference type="Gene3D" id="4.10.240.10">
    <property type="entry name" value="Zn(2)-C6 fungal-type DNA-binding domain"/>
    <property type="match status" value="1"/>
</dbReference>
<dbReference type="InterPro" id="IPR001138">
    <property type="entry name" value="Zn2Cys6_DnaBD"/>
</dbReference>
<dbReference type="GO" id="GO:0000981">
    <property type="term" value="F:DNA-binding transcription factor activity, RNA polymerase II-specific"/>
    <property type="evidence" value="ECO:0007669"/>
    <property type="project" value="InterPro"/>
</dbReference>
<feature type="compositionally biased region" description="Pro residues" evidence="5">
    <location>
        <begin position="7"/>
        <end position="19"/>
    </location>
</feature>
<dbReference type="GO" id="GO:0008270">
    <property type="term" value="F:zinc ion binding"/>
    <property type="evidence" value="ECO:0007669"/>
    <property type="project" value="InterPro"/>
</dbReference>
<keyword evidence="1" id="KW-0805">Transcription regulation</keyword>